<keyword evidence="2" id="KW-1185">Reference proteome</keyword>
<reference evidence="1" key="1">
    <citation type="journal article" date="2012" name="Nat. Biotechnol.">
        <title>Draft genome sequence of pigeonpea (Cajanus cajan), an orphan legume crop of resource-poor farmers.</title>
        <authorList>
            <person name="Varshney R.K."/>
            <person name="Chen W."/>
            <person name="Li Y."/>
            <person name="Bharti A.K."/>
            <person name="Saxena R.K."/>
            <person name="Schlueter J.A."/>
            <person name="Donoghue M.T."/>
            <person name="Azam S."/>
            <person name="Fan G."/>
            <person name="Whaley A.M."/>
            <person name="Farmer A.D."/>
            <person name="Sheridan J."/>
            <person name="Iwata A."/>
            <person name="Tuteja R."/>
            <person name="Penmetsa R.V."/>
            <person name="Wu W."/>
            <person name="Upadhyaya H.D."/>
            <person name="Yang S.P."/>
            <person name="Shah T."/>
            <person name="Saxena K.B."/>
            <person name="Michael T."/>
            <person name="McCombie W.R."/>
            <person name="Yang B."/>
            <person name="Zhang G."/>
            <person name="Yang H."/>
            <person name="Wang J."/>
            <person name="Spillane C."/>
            <person name="Cook D.R."/>
            <person name="May G.D."/>
            <person name="Xu X."/>
            <person name="Jackson S.A."/>
        </authorList>
    </citation>
    <scope>NUCLEOTIDE SEQUENCE [LARGE SCALE GENOMIC DNA]</scope>
</reference>
<name>A0A151REC9_CAJCA</name>
<dbReference type="AlphaFoldDB" id="A0A151REC9"/>
<dbReference type="Proteomes" id="UP000075243">
    <property type="component" value="Unassembled WGS sequence"/>
</dbReference>
<sequence>MSLSDFIQNINMEVQTRGFGENFEGKNLHLDITFIGRISDHISPRYRINTNPLITSLRSNGIQFLPPQIFESRRNQGIEWQTHLNSGSTRTVITAPQTAIMTNRRNSLSIRFADYDDIVEHNPEEEEPPRNSFMNLWTGYSYIPDYTPNKEEGSLGKSQLSEKLLLAVEKWEKQK</sequence>
<gene>
    <name evidence="1" type="ORF">KK1_037803</name>
</gene>
<evidence type="ECO:0000313" key="1">
    <source>
        <dbReference type="EMBL" id="KYP40847.1"/>
    </source>
</evidence>
<evidence type="ECO:0000313" key="2">
    <source>
        <dbReference type="Proteomes" id="UP000075243"/>
    </source>
</evidence>
<organism evidence="1 2">
    <name type="scientific">Cajanus cajan</name>
    <name type="common">Pigeon pea</name>
    <name type="synonym">Cajanus indicus</name>
    <dbReference type="NCBI Taxonomy" id="3821"/>
    <lineage>
        <taxon>Eukaryota</taxon>
        <taxon>Viridiplantae</taxon>
        <taxon>Streptophyta</taxon>
        <taxon>Embryophyta</taxon>
        <taxon>Tracheophyta</taxon>
        <taxon>Spermatophyta</taxon>
        <taxon>Magnoliopsida</taxon>
        <taxon>eudicotyledons</taxon>
        <taxon>Gunneridae</taxon>
        <taxon>Pentapetalae</taxon>
        <taxon>rosids</taxon>
        <taxon>fabids</taxon>
        <taxon>Fabales</taxon>
        <taxon>Fabaceae</taxon>
        <taxon>Papilionoideae</taxon>
        <taxon>50 kb inversion clade</taxon>
        <taxon>NPAAA clade</taxon>
        <taxon>indigoferoid/millettioid clade</taxon>
        <taxon>Phaseoleae</taxon>
        <taxon>Cajanus</taxon>
    </lineage>
</organism>
<protein>
    <submittedName>
        <fullName evidence="1">Polyprotein P3</fullName>
    </submittedName>
</protein>
<dbReference type="Gramene" id="C.cajan_37623.t">
    <property type="protein sequence ID" value="C.cajan_37623.t.cds1"/>
    <property type="gene ID" value="C.cajan_37623"/>
</dbReference>
<dbReference type="EMBL" id="KQ483810">
    <property type="protein sequence ID" value="KYP40847.1"/>
    <property type="molecule type" value="Genomic_DNA"/>
</dbReference>
<accession>A0A151REC9</accession>
<proteinExistence type="predicted"/>